<comment type="similarity">
    <text evidence="1">Belongs to the peptidase C1 family.</text>
</comment>
<evidence type="ECO:0000256" key="1">
    <source>
        <dbReference type="ARBA" id="ARBA00008455"/>
    </source>
</evidence>
<feature type="signal peptide" evidence="4">
    <location>
        <begin position="1"/>
        <end position="18"/>
    </location>
</feature>
<proteinExistence type="inferred from homology"/>
<dbReference type="Gramene" id="TRITD6Av1G007580.1">
    <property type="protein sequence ID" value="TRITD6Av1G007580.1"/>
    <property type="gene ID" value="TRITD6Av1G007580"/>
</dbReference>
<dbReference type="EMBL" id="LT934121">
    <property type="protein sequence ID" value="VAI41931.1"/>
    <property type="molecule type" value="Genomic_DNA"/>
</dbReference>
<feature type="domain" description="Cathepsin propeptide inhibitor" evidence="6">
    <location>
        <begin position="42"/>
        <end position="97"/>
    </location>
</feature>
<evidence type="ECO:0000313" key="7">
    <source>
        <dbReference type="EMBL" id="VAI41931.1"/>
    </source>
</evidence>
<evidence type="ECO:0000259" key="6">
    <source>
        <dbReference type="SMART" id="SM00848"/>
    </source>
</evidence>
<dbReference type="FunFam" id="3.90.70.10:FF:000332">
    <property type="entry name" value="Cathepsin L1"/>
    <property type="match status" value="1"/>
</dbReference>
<dbReference type="SMART" id="SM00848">
    <property type="entry name" value="Inhibitor_I29"/>
    <property type="match status" value="1"/>
</dbReference>
<evidence type="ECO:0000256" key="4">
    <source>
        <dbReference type="SAM" id="SignalP"/>
    </source>
</evidence>
<dbReference type="CDD" id="cd02248">
    <property type="entry name" value="Peptidase_C1A"/>
    <property type="match status" value="1"/>
</dbReference>
<dbReference type="InterPro" id="IPR013201">
    <property type="entry name" value="Prot_inhib_I29"/>
</dbReference>
<dbReference type="InterPro" id="IPR013128">
    <property type="entry name" value="Peptidase_C1A"/>
</dbReference>
<accession>A0A9R0XT09</accession>
<dbReference type="Pfam" id="PF08246">
    <property type="entry name" value="Inhibitor_I29"/>
    <property type="match status" value="1"/>
</dbReference>
<feature type="domain" description="Peptidase C1A papain C-terminal" evidence="5">
    <location>
        <begin position="131"/>
        <end position="357"/>
    </location>
</feature>
<reference evidence="7 8" key="1">
    <citation type="submission" date="2017-09" db="EMBL/GenBank/DDBJ databases">
        <authorList>
            <consortium name="International Durum Wheat Genome Sequencing Consortium (IDWGSC)"/>
            <person name="Milanesi L."/>
        </authorList>
    </citation>
    <scope>NUCLEOTIDE SEQUENCE [LARGE SCALE GENOMIC DNA]</scope>
    <source>
        <strain evidence="8">cv. Svevo</strain>
    </source>
</reference>
<sequence>MAREIAIIILMAVVLAAAMVVASSMDITARDLTSEESLWALYERWCEHHNVRRDLGDKAMRFSVFKENARMIHKFNQGDAPYKLSLNLFGDMTDEEEVDHMHGRCSDRVSDGGKRRQGRFTHGAVAARNDFPMFVDWRMIGYDERPPAVTNVKIQRGCGACWAFAVAAAVEGINSIRTRSLKSLSVQQLIDCDKRSFRCRNGRVASAFKYIIDNGGIATEADYPYIAGEHGYCLVPKRKNPVVTIDDFKWVPNNDEVALLQAVAAQPVVEVVDTRSFRRYGGGVFVGPCGTNQTHGMTVVGYGTTDEHDPKKCIDYWIIKNSWGEKWGENGYIRMARGAGPAKKGLCGILVHASYPVKYT</sequence>
<dbReference type="PROSITE" id="PS00640">
    <property type="entry name" value="THIOL_PROTEASE_ASN"/>
    <property type="match status" value="1"/>
</dbReference>
<feature type="chain" id="PRO_5040304843" description="Vignain" evidence="4">
    <location>
        <begin position="19"/>
        <end position="360"/>
    </location>
</feature>
<keyword evidence="8" id="KW-1185">Reference proteome</keyword>
<evidence type="ECO:0000313" key="8">
    <source>
        <dbReference type="Proteomes" id="UP000324705"/>
    </source>
</evidence>
<gene>
    <name evidence="7" type="ORF">TRITD_6Av1G007580</name>
</gene>
<dbReference type="InterPro" id="IPR025661">
    <property type="entry name" value="Pept_asp_AS"/>
</dbReference>
<evidence type="ECO:0000259" key="5">
    <source>
        <dbReference type="SMART" id="SM00645"/>
    </source>
</evidence>
<dbReference type="PANTHER" id="PTHR12411">
    <property type="entry name" value="CYSTEINE PROTEASE FAMILY C1-RELATED"/>
    <property type="match status" value="1"/>
</dbReference>
<dbReference type="OMA" id="DEMIMTT"/>
<dbReference type="SMART" id="SM00645">
    <property type="entry name" value="Pept_C1"/>
    <property type="match status" value="1"/>
</dbReference>
<dbReference type="Proteomes" id="UP000324705">
    <property type="component" value="Chromosome 6A"/>
</dbReference>
<protein>
    <recommendedName>
        <fullName evidence="9">Vignain</fullName>
    </recommendedName>
</protein>
<evidence type="ECO:0000256" key="3">
    <source>
        <dbReference type="ARBA" id="ARBA00023157"/>
    </source>
</evidence>
<dbReference type="PRINTS" id="PR00705">
    <property type="entry name" value="PAPAIN"/>
</dbReference>
<dbReference type="InterPro" id="IPR000668">
    <property type="entry name" value="Peptidase_C1A_C"/>
</dbReference>
<evidence type="ECO:0000256" key="2">
    <source>
        <dbReference type="ARBA" id="ARBA00022729"/>
    </source>
</evidence>
<dbReference type="GO" id="GO:0008234">
    <property type="term" value="F:cysteine-type peptidase activity"/>
    <property type="evidence" value="ECO:0007669"/>
    <property type="project" value="InterPro"/>
</dbReference>
<name>A0A9R0XT09_TRITD</name>
<dbReference type="InterPro" id="IPR039417">
    <property type="entry name" value="Peptidase_C1A_papain-like"/>
</dbReference>
<dbReference type="PROSITE" id="PS00139">
    <property type="entry name" value="THIOL_PROTEASE_CYS"/>
    <property type="match status" value="1"/>
</dbReference>
<dbReference type="AlphaFoldDB" id="A0A9R0XT09"/>
<keyword evidence="2 4" id="KW-0732">Signal</keyword>
<organism evidence="7 8">
    <name type="scientific">Triticum turgidum subsp. durum</name>
    <name type="common">Durum wheat</name>
    <name type="synonym">Triticum durum</name>
    <dbReference type="NCBI Taxonomy" id="4567"/>
    <lineage>
        <taxon>Eukaryota</taxon>
        <taxon>Viridiplantae</taxon>
        <taxon>Streptophyta</taxon>
        <taxon>Embryophyta</taxon>
        <taxon>Tracheophyta</taxon>
        <taxon>Spermatophyta</taxon>
        <taxon>Magnoliopsida</taxon>
        <taxon>Liliopsida</taxon>
        <taxon>Poales</taxon>
        <taxon>Poaceae</taxon>
        <taxon>BOP clade</taxon>
        <taxon>Pooideae</taxon>
        <taxon>Triticodae</taxon>
        <taxon>Triticeae</taxon>
        <taxon>Triticinae</taxon>
        <taxon>Triticum</taxon>
    </lineage>
</organism>
<dbReference type="GO" id="GO:0006508">
    <property type="term" value="P:proteolysis"/>
    <property type="evidence" value="ECO:0007669"/>
    <property type="project" value="InterPro"/>
</dbReference>
<dbReference type="InterPro" id="IPR000169">
    <property type="entry name" value="Pept_cys_AS"/>
</dbReference>
<evidence type="ECO:0008006" key="9">
    <source>
        <dbReference type="Google" id="ProtNLM"/>
    </source>
</evidence>
<dbReference type="Pfam" id="PF00112">
    <property type="entry name" value="Peptidase_C1"/>
    <property type="match status" value="1"/>
</dbReference>
<dbReference type="SUPFAM" id="SSF54001">
    <property type="entry name" value="Cysteine proteinases"/>
    <property type="match status" value="1"/>
</dbReference>
<dbReference type="InterPro" id="IPR038765">
    <property type="entry name" value="Papain-like_cys_pep_sf"/>
</dbReference>
<keyword evidence="3" id="KW-1015">Disulfide bond</keyword>
<dbReference type="Gene3D" id="3.90.70.10">
    <property type="entry name" value="Cysteine proteinases"/>
    <property type="match status" value="1"/>
</dbReference>